<dbReference type="EMBL" id="KT006988">
    <property type="protein sequence ID" value="AKQ02017.1"/>
    <property type="molecule type" value="Genomic_DNA"/>
</dbReference>
<dbReference type="Gene3D" id="3.30.1140.32">
    <property type="entry name" value="Ribosomal protein S3, C-terminal domain"/>
    <property type="match status" value="1"/>
</dbReference>
<dbReference type="GO" id="GO:0003735">
    <property type="term" value="F:structural constituent of ribosome"/>
    <property type="evidence" value="ECO:0007669"/>
    <property type="project" value="InterPro"/>
</dbReference>
<evidence type="ECO:0000256" key="6">
    <source>
        <dbReference type="ARBA" id="ARBA00024998"/>
    </source>
</evidence>
<dbReference type="SUPFAM" id="SSF54814">
    <property type="entry name" value="Prokaryotic type KH domain (KH-domain type II)"/>
    <property type="match status" value="1"/>
</dbReference>
<evidence type="ECO:0000256" key="3">
    <source>
        <dbReference type="ARBA" id="ARBA00022884"/>
    </source>
</evidence>
<feature type="domain" description="KH type-2" evidence="10">
    <location>
        <begin position="40"/>
        <end position="108"/>
    </location>
</feature>
<dbReference type="FunFam" id="3.30.300.20:FF:000001">
    <property type="entry name" value="30S ribosomal protein S3"/>
    <property type="match status" value="1"/>
</dbReference>
<dbReference type="InterPro" id="IPR057258">
    <property type="entry name" value="Ribosomal_uS3"/>
</dbReference>
<dbReference type="PROSITE" id="PS00548">
    <property type="entry name" value="RIBOSOMAL_S3"/>
    <property type="match status" value="1"/>
</dbReference>
<dbReference type="AlphaFoldDB" id="A0A0H4T6H1"/>
<keyword evidence="2 8" id="KW-0699">rRNA-binding</keyword>
<dbReference type="InterPro" id="IPR036419">
    <property type="entry name" value="Ribosomal_S3_C_sf"/>
</dbReference>
<dbReference type="InterPro" id="IPR005704">
    <property type="entry name" value="Ribosomal_uS3_bac-typ"/>
</dbReference>
<dbReference type="PANTHER" id="PTHR11760">
    <property type="entry name" value="30S/40S RIBOSOMAL PROTEIN S3"/>
    <property type="match status" value="1"/>
</dbReference>
<keyword evidence="5 8" id="KW-0687">Ribonucleoprotein</keyword>
<evidence type="ECO:0000256" key="4">
    <source>
        <dbReference type="ARBA" id="ARBA00022980"/>
    </source>
</evidence>
<accession>A0A0H4T6H1</accession>
<dbReference type="InterPro" id="IPR009019">
    <property type="entry name" value="KH_sf_prok-type"/>
</dbReference>
<comment type="subunit">
    <text evidence="8">Part of the 30S ribosomal subunit. Forms a tight complex with proteins S10 and S14.</text>
</comment>
<dbReference type="InterPro" id="IPR018280">
    <property type="entry name" value="Ribosomal_uS3_CS"/>
</dbReference>
<dbReference type="PROSITE" id="PS50084">
    <property type="entry name" value="KH_TYPE_1"/>
    <property type="match status" value="1"/>
</dbReference>
<comment type="similarity">
    <text evidence="1 8 9">Belongs to the universal ribosomal protein uS3 family.</text>
</comment>
<evidence type="ECO:0000313" key="11">
    <source>
        <dbReference type="EMBL" id="AKQ02017.1"/>
    </source>
</evidence>
<dbReference type="PROSITE" id="PS50823">
    <property type="entry name" value="KH_TYPE_2"/>
    <property type="match status" value="1"/>
</dbReference>
<dbReference type="InterPro" id="IPR015946">
    <property type="entry name" value="KH_dom-like_a/b"/>
</dbReference>
<name>A0A0H4T6H1_9CHLR</name>
<dbReference type="Pfam" id="PF07650">
    <property type="entry name" value="KH_2"/>
    <property type="match status" value="1"/>
</dbReference>
<comment type="function">
    <text evidence="6 8">Binds the lower part of the 30S subunit head. Binds mRNA in the 70S ribosome, positioning it for translation.</text>
</comment>
<sequence length="221" mass="24617">MGRKVHPYGFRLKVVRDWQGHWFAKRGGPYLAMLSEDLALRKRIMAKVSRSGVARIEIERFPNQLIITIHTAKPGIIIGRKGAQVKELRESLEVMTGKKVKLEVEEVTKPDLEASLVAENIAGQLERRISHGRAMKRAIQQAMRAGAEGIKITVSGRLGGSEMSRTETVMEGRVPRSTLRADLDYARAEALTTAGRIGVKVWIYRGEILPEARAEDLATAH</sequence>
<evidence type="ECO:0000256" key="9">
    <source>
        <dbReference type="RuleBase" id="RU003624"/>
    </source>
</evidence>
<dbReference type="InterPro" id="IPR004087">
    <property type="entry name" value="KH_dom"/>
</dbReference>
<organism evidence="11">
    <name type="scientific">uncultured Chloroflexi bacterium Rifle_16ft_4_minimus_3189</name>
    <dbReference type="NCBI Taxonomy" id="1665068"/>
    <lineage>
        <taxon>Bacteria</taxon>
        <taxon>Bacillati</taxon>
        <taxon>Chloroflexota</taxon>
        <taxon>environmental samples</taxon>
    </lineage>
</organism>
<dbReference type="PANTHER" id="PTHR11760:SF19">
    <property type="entry name" value="SMALL RIBOSOMAL SUBUNIT PROTEIN US3C"/>
    <property type="match status" value="1"/>
</dbReference>
<evidence type="ECO:0000256" key="8">
    <source>
        <dbReference type="HAMAP-Rule" id="MF_01309"/>
    </source>
</evidence>
<keyword evidence="3 8" id="KW-0694">RNA-binding</keyword>
<dbReference type="NCBIfam" id="TIGR01009">
    <property type="entry name" value="rpsC_bact"/>
    <property type="match status" value="1"/>
</dbReference>
<dbReference type="GO" id="GO:0022627">
    <property type="term" value="C:cytosolic small ribosomal subunit"/>
    <property type="evidence" value="ECO:0007669"/>
    <property type="project" value="TreeGrafter"/>
</dbReference>
<dbReference type="SUPFAM" id="SSF54821">
    <property type="entry name" value="Ribosomal protein S3 C-terminal domain"/>
    <property type="match status" value="1"/>
</dbReference>
<evidence type="ECO:0000256" key="7">
    <source>
        <dbReference type="ARBA" id="ARBA00035257"/>
    </source>
</evidence>
<evidence type="ECO:0000259" key="10">
    <source>
        <dbReference type="PROSITE" id="PS50823"/>
    </source>
</evidence>
<reference evidence="11" key="1">
    <citation type="journal article" date="2015" name="ISME J.">
        <title>Aquifer environment selects for microbial species cohorts in sediment and groundwater.</title>
        <authorList>
            <person name="Hug L.A."/>
            <person name="Thomas B.C."/>
            <person name="Brown C.T."/>
            <person name="Frischkorn K.R."/>
            <person name="Williams K.H."/>
            <person name="Tringe S.G."/>
            <person name="Banfield J.F."/>
        </authorList>
    </citation>
    <scope>NUCLEOTIDE SEQUENCE</scope>
</reference>
<dbReference type="Gene3D" id="3.30.300.20">
    <property type="match status" value="1"/>
</dbReference>
<evidence type="ECO:0000256" key="1">
    <source>
        <dbReference type="ARBA" id="ARBA00010761"/>
    </source>
</evidence>
<dbReference type="InterPro" id="IPR001351">
    <property type="entry name" value="Ribosomal_uS3_C"/>
</dbReference>
<dbReference type="GO" id="GO:0003729">
    <property type="term" value="F:mRNA binding"/>
    <property type="evidence" value="ECO:0007669"/>
    <property type="project" value="UniProtKB-UniRule"/>
</dbReference>
<dbReference type="InterPro" id="IPR004044">
    <property type="entry name" value="KH_dom_type_2"/>
</dbReference>
<dbReference type="Pfam" id="PF00189">
    <property type="entry name" value="Ribosomal_S3_C"/>
    <property type="match status" value="1"/>
</dbReference>
<dbReference type="SMART" id="SM00322">
    <property type="entry name" value="KH"/>
    <property type="match status" value="1"/>
</dbReference>
<gene>
    <name evidence="8 11" type="primary">rpsC</name>
</gene>
<dbReference type="CDD" id="cd02412">
    <property type="entry name" value="KH-II_30S_S3"/>
    <property type="match status" value="1"/>
</dbReference>
<protein>
    <recommendedName>
        <fullName evidence="7 8">Small ribosomal subunit protein uS3</fullName>
    </recommendedName>
</protein>
<dbReference type="GO" id="GO:0006412">
    <property type="term" value="P:translation"/>
    <property type="evidence" value="ECO:0007669"/>
    <property type="project" value="UniProtKB-UniRule"/>
</dbReference>
<evidence type="ECO:0000256" key="5">
    <source>
        <dbReference type="ARBA" id="ARBA00023274"/>
    </source>
</evidence>
<evidence type="ECO:0000256" key="2">
    <source>
        <dbReference type="ARBA" id="ARBA00022730"/>
    </source>
</evidence>
<dbReference type="GO" id="GO:0019843">
    <property type="term" value="F:rRNA binding"/>
    <property type="evidence" value="ECO:0007669"/>
    <property type="project" value="UniProtKB-UniRule"/>
</dbReference>
<proteinExistence type="inferred from homology"/>
<keyword evidence="4 8" id="KW-0689">Ribosomal protein</keyword>
<dbReference type="HAMAP" id="MF_01309_B">
    <property type="entry name" value="Ribosomal_uS3_B"/>
    <property type="match status" value="1"/>
</dbReference>